<reference evidence="1 2" key="1">
    <citation type="submission" date="2023-03" db="EMBL/GenBank/DDBJ databases">
        <title>High-quality genome of Scylla paramamosain provides insights in environmental adaptation.</title>
        <authorList>
            <person name="Zhang L."/>
        </authorList>
    </citation>
    <scope>NUCLEOTIDE SEQUENCE [LARGE SCALE GENOMIC DNA]</scope>
    <source>
        <strain evidence="1">LZ_2023a</strain>
        <tissue evidence="1">Muscle</tissue>
    </source>
</reference>
<evidence type="ECO:0000313" key="2">
    <source>
        <dbReference type="Proteomes" id="UP001487740"/>
    </source>
</evidence>
<comment type="caution">
    <text evidence="1">The sequence shown here is derived from an EMBL/GenBank/DDBJ whole genome shotgun (WGS) entry which is preliminary data.</text>
</comment>
<dbReference type="AlphaFoldDB" id="A0AAW0V6E2"/>
<dbReference type="Proteomes" id="UP001487740">
    <property type="component" value="Unassembled WGS sequence"/>
</dbReference>
<gene>
    <name evidence="1" type="ORF">O3P69_007479</name>
</gene>
<sequence>MRNKMAHASVAQTRIPDLRPIIHIHLCGEAAATHLEGRPPAARRPAAGITLSAPGVFPKSSSLRATSVQRSLASQHSALRVKHCLSHTPLTLAGLMQPWSESVTKLTFNTTITLTSFCSHEGQAELVVVVVGGWAGGGLDGSLASPLSRKQWKSGPAPPPGLLVRVRALMTPSFKAQLVCAEDRQQAAALRSMLENLEDG</sequence>
<name>A0AAW0V6E2_SCYPA</name>
<proteinExistence type="predicted"/>
<accession>A0AAW0V6E2</accession>
<keyword evidence="2" id="KW-1185">Reference proteome</keyword>
<dbReference type="EMBL" id="JARAKH010000002">
    <property type="protein sequence ID" value="KAK8406958.1"/>
    <property type="molecule type" value="Genomic_DNA"/>
</dbReference>
<evidence type="ECO:0000313" key="1">
    <source>
        <dbReference type="EMBL" id="KAK8406958.1"/>
    </source>
</evidence>
<protein>
    <submittedName>
        <fullName evidence="1">Uncharacterized protein</fullName>
    </submittedName>
</protein>
<organism evidence="1 2">
    <name type="scientific">Scylla paramamosain</name>
    <name type="common">Mud crab</name>
    <dbReference type="NCBI Taxonomy" id="85552"/>
    <lineage>
        <taxon>Eukaryota</taxon>
        <taxon>Metazoa</taxon>
        <taxon>Ecdysozoa</taxon>
        <taxon>Arthropoda</taxon>
        <taxon>Crustacea</taxon>
        <taxon>Multicrustacea</taxon>
        <taxon>Malacostraca</taxon>
        <taxon>Eumalacostraca</taxon>
        <taxon>Eucarida</taxon>
        <taxon>Decapoda</taxon>
        <taxon>Pleocyemata</taxon>
        <taxon>Brachyura</taxon>
        <taxon>Eubrachyura</taxon>
        <taxon>Portunoidea</taxon>
        <taxon>Portunidae</taxon>
        <taxon>Portuninae</taxon>
        <taxon>Scylla</taxon>
    </lineage>
</organism>